<accession>A0A7W8DI60</accession>
<sequence>MSRRQLIRNTAVVAALGILVTAFSAWLYAPYLKARMLLSTLDYHRGRNEDSLGPSMCGLTYWRFSMDTYDDDIDAWCVKSLYQVICRHLEKEFGESSLATYVYHDQEGWPRQVTVVRLREDLPGSRSYLAVTVAQNNDNDSIHFDHCEGGFSVEGTTQLKSWVLSPGIFRR</sequence>
<comment type="caution">
    <text evidence="1">The sequence shown here is derived from an EMBL/GenBank/DDBJ whole genome shotgun (WGS) entry which is preliminary data.</text>
</comment>
<dbReference type="AlphaFoldDB" id="A0A7W8DI60"/>
<gene>
    <name evidence="1" type="ORF">HNQ65_000100</name>
</gene>
<name>A0A7W8DI60_9BACT</name>
<evidence type="ECO:0000313" key="1">
    <source>
        <dbReference type="EMBL" id="MBB5030546.1"/>
    </source>
</evidence>
<protein>
    <submittedName>
        <fullName evidence="1">Uncharacterized protein</fullName>
    </submittedName>
</protein>
<dbReference type="RefSeq" id="WP_184337308.1">
    <property type="nucleotide sequence ID" value="NZ_JACHIG010000001.1"/>
</dbReference>
<reference evidence="1 2" key="1">
    <citation type="submission" date="2020-08" db="EMBL/GenBank/DDBJ databases">
        <title>Genomic Encyclopedia of Type Strains, Phase IV (KMG-IV): sequencing the most valuable type-strain genomes for metagenomic binning, comparative biology and taxonomic classification.</title>
        <authorList>
            <person name="Goeker M."/>
        </authorList>
    </citation>
    <scope>NUCLEOTIDE SEQUENCE [LARGE SCALE GENOMIC DNA]</scope>
    <source>
        <strain evidence="1 2">DSM 12252</strain>
    </source>
</reference>
<organism evidence="1 2">
    <name type="scientific">Prosthecobacter vanneervenii</name>
    <dbReference type="NCBI Taxonomy" id="48466"/>
    <lineage>
        <taxon>Bacteria</taxon>
        <taxon>Pseudomonadati</taxon>
        <taxon>Verrucomicrobiota</taxon>
        <taxon>Verrucomicrobiia</taxon>
        <taxon>Verrucomicrobiales</taxon>
        <taxon>Verrucomicrobiaceae</taxon>
        <taxon>Prosthecobacter</taxon>
    </lineage>
</organism>
<dbReference type="EMBL" id="JACHIG010000001">
    <property type="protein sequence ID" value="MBB5030546.1"/>
    <property type="molecule type" value="Genomic_DNA"/>
</dbReference>
<keyword evidence="2" id="KW-1185">Reference proteome</keyword>
<dbReference type="Proteomes" id="UP000590740">
    <property type="component" value="Unassembled WGS sequence"/>
</dbReference>
<evidence type="ECO:0000313" key="2">
    <source>
        <dbReference type="Proteomes" id="UP000590740"/>
    </source>
</evidence>
<proteinExistence type="predicted"/>